<dbReference type="SUPFAM" id="SSF52540">
    <property type="entry name" value="P-loop containing nucleoside triphosphate hydrolases"/>
    <property type="match status" value="1"/>
</dbReference>
<dbReference type="Pfam" id="PF00437">
    <property type="entry name" value="T2SSE"/>
    <property type="match status" value="1"/>
</dbReference>
<dbReference type="EMBL" id="JAENIK010000004">
    <property type="protein sequence ID" value="MBK1814968.1"/>
    <property type="molecule type" value="Genomic_DNA"/>
</dbReference>
<dbReference type="InterPro" id="IPR050921">
    <property type="entry name" value="T4SS_GSP_E_ATPase"/>
</dbReference>
<comment type="similarity">
    <text evidence="1">Belongs to the GSP E family.</text>
</comment>
<evidence type="ECO:0000313" key="4">
    <source>
        <dbReference type="Proteomes" id="UP000600139"/>
    </source>
</evidence>
<dbReference type="InterPro" id="IPR003593">
    <property type="entry name" value="AAA+_ATPase"/>
</dbReference>
<evidence type="ECO:0000259" key="2">
    <source>
        <dbReference type="SMART" id="SM00382"/>
    </source>
</evidence>
<organism evidence="3 4">
    <name type="scientific">Luteolibacter yonseiensis</name>
    <dbReference type="NCBI Taxonomy" id="1144680"/>
    <lineage>
        <taxon>Bacteria</taxon>
        <taxon>Pseudomonadati</taxon>
        <taxon>Verrucomicrobiota</taxon>
        <taxon>Verrucomicrobiia</taxon>
        <taxon>Verrucomicrobiales</taxon>
        <taxon>Verrucomicrobiaceae</taxon>
        <taxon>Luteolibacter</taxon>
    </lineage>
</organism>
<dbReference type="CDD" id="cd01131">
    <property type="entry name" value="PilT"/>
    <property type="match status" value="1"/>
</dbReference>
<dbReference type="Proteomes" id="UP000600139">
    <property type="component" value="Unassembled WGS sequence"/>
</dbReference>
<dbReference type="NCBIfam" id="TIGR01420">
    <property type="entry name" value="pilT_fam"/>
    <property type="match status" value="1"/>
</dbReference>
<evidence type="ECO:0000313" key="3">
    <source>
        <dbReference type="EMBL" id="MBK1814968.1"/>
    </source>
</evidence>
<dbReference type="GO" id="GO:0016887">
    <property type="term" value="F:ATP hydrolysis activity"/>
    <property type="evidence" value="ECO:0007669"/>
    <property type="project" value="InterPro"/>
</dbReference>
<feature type="domain" description="AAA+ ATPase" evidence="2">
    <location>
        <begin position="126"/>
        <end position="262"/>
    </location>
</feature>
<dbReference type="SMART" id="SM00382">
    <property type="entry name" value="AAA"/>
    <property type="match status" value="1"/>
</dbReference>
<dbReference type="Gene3D" id="3.30.450.90">
    <property type="match status" value="1"/>
</dbReference>
<keyword evidence="4" id="KW-1185">Reference proteome</keyword>
<dbReference type="GO" id="GO:0005524">
    <property type="term" value="F:ATP binding"/>
    <property type="evidence" value="ECO:0007669"/>
    <property type="project" value="InterPro"/>
</dbReference>
<dbReference type="InterPro" id="IPR006321">
    <property type="entry name" value="PilT/PilU"/>
</dbReference>
<proteinExistence type="inferred from homology"/>
<dbReference type="InterPro" id="IPR027417">
    <property type="entry name" value="P-loop_NTPase"/>
</dbReference>
<protein>
    <submittedName>
        <fullName evidence="3">PilT/PilU family type 4a pilus ATPase</fullName>
    </submittedName>
</protein>
<dbReference type="PANTHER" id="PTHR30486">
    <property type="entry name" value="TWITCHING MOTILITY PROTEIN PILT"/>
    <property type="match status" value="1"/>
</dbReference>
<dbReference type="Gene3D" id="3.40.50.300">
    <property type="entry name" value="P-loop containing nucleotide triphosphate hydrolases"/>
    <property type="match status" value="1"/>
</dbReference>
<dbReference type="RefSeq" id="WP_200349916.1">
    <property type="nucleotide sequence ID" value="NZ_BAABHZ010000010.1"/>
</dbReference>
<dbReference type="AlphaFoldDB" id="A0A934QYD7"/>
<reference evidence="3" key="1">
    <citation type="submission" date="2021-01" db="EMBL/GenBank/DDBJ databases">
        <title>Modified the classification status of verrucomicrobia.</title>
        <authorList>
            <person name="Feng X."/>
        </authorList>
    </citation>
    <scope>NUCLEOTIDE SEQUENCE</scope>
    <source>
        <strain evidence="3">JCM 18052</strain>
    </source>
</reference>
<sequence>MNLHPLLENFLIQASRMRASDLHLIAGLPASLRVNGEIIFIGSDALSAEDIEVISLQLLNPAQLEKFETEWELCVSLNHHIAGRLRVTAYRHNGRIEFSFRFCGGEVAAREELGLPGKIDDLARKPHGLVLVCGATGAGKTTSLNYMVNLINSERRCKIVTIEDPIEHVHRNQKAIVVQQELLTDTHSFRRALTHVLRQDPDVIVVGEMREPETIMTALTAAETGHLVLSTLHSSSVTQAIERITGIFDGPTQKQIVLQLANSLQGIIVQQLLPSADRSHRVLAYEILVATPAVRNIIREGQIHALENCMQTNAREGMNTMDACLLDLYQQTRITYDTAVSRARHPGYMTKG</sequence>
<dbReference type="InterPro" id="IPR001482">
    <property type="entry name" value="T2SS/T4SS_dom"/>
</dbReference>
<accession>A0A934QYD7</accession>
<name>A0A934QYD7_9BACT</name>
<gene>
    <name evidence="3" type="ORF">JIN84_05035</name>
</gene>
<comment type="caution">
    <text evidence="3">The sequence shown here is derived from an EMBL/GenBank/DDBJ whole genome shotgun (WGS) entry which is preliminary data.</text>
</comment>
<evidence type="ECO:0000256" key="1">
    <source>
        <dbReference type="ARBA" id="ARBA00006611"/>
    </source>
</evidence>